<dbReference type="EMBL" id="DXDC01000389">
    <property type="protein sequence ID" value="HIY67152.1"/>
    <property type="molecule type" value="Genomic_DNA"/>
</dbReference>
<dbReference type="CDD" id="cd00063">
    <property type="entry name" value="FN3"/>
    <property type="match status" value="3"/>
</dbReference>
<dbReference type="Proteomes" id="UP000824005">
    <property type="component" value="Unassembled WGS sequence"/>
</dbReference>
<organism evidence="6 7">
    <name type="scientific">Candidatus Agrococcus pullicola</name>
    <dbReference type="NCBI Taxonomy" id="2838429"/>
    <lineage>
        <taxon>Bacteria</taxon>
        <taxon>Bacillati</taxon>
        <taxon>Actinomycetota</taxon>
        <taxon>Actinomycetes</taxon>
        <taxon>Micrococcales</taxon>
        <taxon>Microbacteriaceae</taxon>
        <taxon>Agrococcus</taxon>
    </lineage>
</organism>
<dbReference type="Gene3D" id="2.60.40.10">
    <property type="entry name" value="Immunoglobulins"/>
    <property type="match status" value="3"/>
</dbReference>
<dbReference type="SUPFAM" id="SSF49265">
    <property type="entry name" value="Fibronectin type III"/>
    <property type="match status" value="2"/>
</dbReference>
<gene>
    <name evidence="6" type="ORF">H9830_12855</name>
</gene>
<feature type="domain" description="Fibronectin type-III" evidence="5">
    <location>
        <begin position="355"/>
        <end position="458"/>
    </location>
</feature>
<dbReference type="PRINTS" id="PR00014">
    <property type="entry name" value="FNTYPEIII"/>
</dbReference>
<dbReference type="SMART" id="SM00060">
    <property type="entry name" value="FN3"/>
    <property type="match status" value="3"/>
</dbReference>
<dbReference type="Pfam" id="PF17963">
    <property type="entry name" value="Big_9"/>
    <property type="match status" value="1"/>
</dbReference>
<protein>
    <submittedName>
        <fullName evidence="6">Fibronectin type III domain-containing protein</fullName>
    </submittedName>
</protein>
<evidence type="ECO:0000313" key="7">
    <source>
        <dbReference type="Proteomes" id="UP000824005"/>
    </source>
</evidence>
<reference evidence="6" key="2">
    <citation type="submission" date="2021-04" db="EMBL/GenBank/DDBJ databases">
        <authorList>
            <person name="Gilroy R."/>
        </authorList>
    </citation>
    <scope>NUCLEOTIDE SEQUENCE</scope>
    <source>
        <strain evidence="6">ChiGjej1B1-98</strain>
    </source>
</reference>
<evidence type="ECO:0000256" key="2">
    <source>
        <dbReference type="ARBA" id="ARBA00023295"/>
    </source>
</evidence>
<feature type="region of interest" description="Disordered" evidence="4">
    <location>
        <begin position="335"/>
        <end position="371"/>
    </location>
</feature>
<evidence type="ECO:0000256" key="1">
    <source>
        <dbReference type="ARBA" id="ARBA00022737"/>
    </source>
</evidence>
<evidence type="ECO:0000256" key="4">
    <source>
        <dbReference type="SAM" id="MobiDB-lite"/>
    </source>
</evidence>
<keyword evidence="2" id="KW-0326">Glycosidase</keyword>
<feature type="region of interest" description="Disordered" evidence="4">
    <location>
        <begin position="527"/>
        <end position="556"/>
    </location>
</feature>
<dbReference type="GO" id="GO:0000272">
    <property type="term" value="P:polysaccharide catabolic process"/>
    <property type="evidence" value="ECO:0007669"/>
    <property type="project" value="UniProtKB-KW"/>
</dbReference>
<dbReference type="PANTHER" id="PTHR13817:SF73">
    <property type="entry name" value="FIBRONECTIN TYPE-III DOMAIN-CONTAINING PROTEIN"/>
    <property type="match status" value="1"/>
</dbReference>
<keyword evidence="3" id="KW-0119">Carbohydrate metabolism</keyword>
<dbReference type="AlphaFoldDB" id="A0A9D1YXR9"/>
<keyword evidence="3" id="KW-0624">Polysaccharide degradation</keyword>
<feature type="compositionally biased region" description="Polar residues" evidence="4">
    <location>
        <begin position="527"/>
        <end position="540"/>
    </location>
</feature>
<dbReference type="GO" id="GO:0016798">
    <property type="term" value="F:hydrolase activity, acting on glycosyl bonds"/>
    <property type="evidence" value="ECO:0007669"/>
    <property type="project" value="UniProtKB-KW"/>
</dbReference>
<proteinExistence type="predicted"/>
<dbReference type="PANTHER" id="PTHR13817">
    <property type="entry name" value="TITIN"/>
    <property type="match status" value="1"/>
</dbReference>
<keyword evidence="2" id="KW-0378">Hydrolase</keyword>
<reference evidence="6" key="1">
    <citation type="journal article" date="2021" name="PeerJ">
        <title>Extensive microbial diversity within the chicken gut microbiome revealed by metagenomics and culture.</title>
        <authorList>
            <person name="Gilroy R."/>
            <person name="Ravi A."/>
            <person name="Getino M."/>
            <person name="Pursley I."/>
            <person name="Horton D.L."/>
            <person name="Alikhan N.F."/>
            <person name="Baker D."/>
            <person name="Gharbi K."/>
            <person name="Hall N."/>
            <person name="Watson M."/>
            <person name="Adriaenssens E.M."/>
            <person name="Foster-Nyarko E."/>
            <person name="Jarju S."/>
            <person name="Secka A."/>
            <person name="Antonio M."/>
            <person name="Oren A."/>
            <person name="Chaudhuri R.R."/>
            <person name="La Ragione R."/>
            <person name="Hildebrand F."/>
            <person name="Pallen M.J."/>
        </authorList>
    </citation>
    <scope>NUCLEOTIDE SEQUENCE</scope>
    <source>
        <strain evidence="6">ChiGjej1B1-98</strain>
    </source>
</reference>
<feature type="region of interest" description="Disordered" evidence="4">
    <location>
        <begin position="244"/>
        <end position="286"/>
    </location>
</feature>
<evidence type="ECO:0000313" key="6">
    <source>
        <dbReference type="EMBL" id="HIY67152.1"/>
    </source>
</evidence>
<accession>A0A9D1YXR9</accession>
<dbReference type="InterPro" id="IPR050964">
    <property type="entry name" value="Striated_Muscle_Regulatory"/>
</dbReference>
<comment type="caution">
    <text evidence="6">The sequence shown here is derived from an EMBL/GenBank/DDBJ whole genome shotgun (WGS) entry which is preliminary data.</text>
</comment>
<dbReference type="PROSITE" id="PS50853">
    <property type="entry name" value="FN3"/>
    <property type="match status" value="3"/>
</dbReference>
<feature type="domain" description="Fibronectin type-III" evidence="5">
    <location>
        <begin position="176"/>
        <end position="263"/>
    </location>
</feature>
<feature type="non-terminal residue" evidence="6">
    <location>
        <position position="1"/>
    </location>
</feature>
<dbReference type="InterPro" id="IPR003961">
    <property type="entry name" value="FN3_dom"/>
</dbReference>
<dbReference type="InterPro" id="IPR036116">
    <property type="entry name" value="FN3_sf"/>
</dbReference>
<name>A0A9D1YXR9_9MICO</name>
<dbReference type="Pfam" id="PF00041">
    <property type="entry name" value="fn3"/>
    <property type="match status" value="2"/>
</dbReference>
<dbReference type="InterPro" id="IPR013783">
    <property type="entry name" value="Ig-like_fold"/>
</dbReference>
<sequence length="748" mass="78647">RDPDPGDLENMKFRMDGGEAEGIDATINDQTFVATAETDTPPGTRGSYQILIEDPAGNVVPGTVTVEVVASTRPLPQAIADSAETDQGVEVTVNVLQNDFNPFQNIGESLNVRDVQVLRGDAIGAPSTDGTNVTVTPGSDFSGMLTLQYTIEDATKNDARTAVGNVEISVRGRPDAPLRPNVNAIGDAQVTLSWAAPSANGAPITGYIVEWDGGAQECGSTSCTVTGLTNDTVYNFRIVAVNDVGESDPSPPSIDARPDVRPEQPNAPSAERGDQELDVSWEQPENRGSNIEFYMLEISPPAPDGTTQQRVESTNITWTGLRNGTGYTFSVQAHNNADEPSEWSSESRETIPAGPPTDPREVTATTQSVGSGGVRQVSVSWLPSDGNGAAVETYTITPYQGSTALESRTFSAPVSGTVTQTFELPVHQNPYTFRVYATNDVDNSQVVTSNAVRVVNPPGAPTVSHVSDSDRYSTINIQAGALNGYRESELSYQYRVDNGSWQSASAGNQRVNASNGAHTVQVRTVGTADGASTESETSSVGIHPYGPIGRPSANATAGVGSVEVSWDAPSANGHPVSVRVNINGGGWESVGNRGSRTVNASNGQRVTIEVEASTGKQNNGNGAQTTTNDASARGLQPSITLTRGPIHAQGSCSGANGENCRYFELNWDDFPSGTYNFQCYNTGDNTGGNSAFQTGQVVINSASGSTTTGTTRPDGTNHLCYSGFSGDAWMVVSGNGVSEETPVRRWPG</sequence>
<keyword evidence="1" id="KW-0677">Repeat</keyword>
<evidence type="ECO:0000256" key="3">
    <source>
        <dbReference type="ARBA" id="ARBA00023326"/>
    </source>
</evidence>
<feature type="domain" description="Fibronectin type-III" evidence="5">
    <location>
        <begin position="264"/>
        <end position="354"/>
    </location>
</feature>
<evidence type="ECO:0000259" key="5">
    <source>
        <dbReference type="PROSITE" id="PS50853"/>
    </source>
</evidence>